<evidence type="ECO:0000313" key="2">
    <source>
        <dbReference type="EMBL" id="MFC4983464.1"/>
    </source>
</evidence>
<dbReference type="RefSeq" id="WP_033305523.1">
    <property type="nucleotide sequence ID" value="NZ_JBFAGR010000018.1"/>
</dbReference>
<reference evidence="3" key="1">
    <citation type="journal article" date="2019" name="Int. J. Syst. Evol. Microbiol.">
        <title>The Global Catalogue of Microorganisms (GCM) 10K type strain sequencing project: providing services to taxonomists for standard genome sequencing and annotation.</title>
        <authorList>
            <consortium name="The Broad Institute Genomics Platform"/>
            <consortium name="The Broad Institute Genome Sequencing Center for Infectious Disease"/>
            <person name="Wu L."/>
            <person name="Ma J."/>
        </authorList>
    </citation>
    <scope>NUCLEOTIDE SEQUENCE [LARGE SCALE GENOMIC DNA]</scope>
    <source>
        <strain evidence="3">ICMP 257</strain>
    </source>
</reference>
<gene>
    <name evidence="2" type="ORF">ACFPL4_34910</name>
</gene>
<feature type="transmembrane region" description="Helical" evidence="1">
    <location>
        <begin position="47"/>
        <end position="66"/>
    </location>
</feature>
<organism evidence="2 3">
    <name type="scientific">Streptomyces atroolivaceus</name>
    <dbReference type="NCBI Taxonomy" id="66869"/>
    <lineage>
        <taxon>Bacteria</taxon>
        <taxon>Bacillati</taxon>
        <taxon>Actinomycetota</taxon>
        <taxon>Actinomycetes</taxon>
        <taxon>Kitasatosporales</taxon>
        <taxon>Streptomycetaceae</taxon>
        <taxon>Streptomyces</taxon>
    </lineage>
</organism>
<dbReference type="GeneID" id="31237338"/>
<keyword evidence="3" id="KW-1185">Reference proteome</keyword>
<dbReference type="EMBL" id="JBHSJE010000017">
    <property type="protein sequence ID" value="MFC4983464.1"/>
    <property type="molecule type" value="Genomic_DNA"/>
</dbReference>
<evidence type="ECO:0000256" key="1">
    <source>
        <dbReference type="SAM" id="Phobius"/>
    </source>
</evidence>
<proteinExistence type="predicted"/>
<accession>A0ABV9VKU2</accession>
<evidence type="ECO:0000313" key="3">
    <source>
        <dbReference type="Proteomes" id="UP001595908"/>
    </source>
</evidence>
<comment type="caution">
    <text evidence="2">The sequence shown here is derived from an EMBL/GenBank/DDBJ whole genome shotgun (WGS) entry which is preliminary data.</text>
</comment>
<dbReference type="Proteomes" id="UP001595908">
    <property type="component" value="Unassembled WGS sequence"/>
</dbReference>
<keyword evidence="1" id="KW-1133">Transmembrane helix</keyword>
<protein>
    <submittedName>
        <fullName evidence="2">Uncharacterized protein</fullName>
    </submittedName>
</protein>
<name>A0ABV9VKU2_STRAZ</name>
<sequence>MSKGGCIALEAAGTGITALSAQAVIRALLGQESESLRSVLAWAPGGLSGRLALLVCIGLAGAASGARAHTRLLHGSRTGR</sequence>
<keyword evidence="1" id="KW-0812">Transmembrane</keyword>
<keyword evidence="1" id="KW-0472">Membrane</keyword>